<comment type="cofactor">
    <cofactor evidence="1">
        <name>pyridoxal 5'-phosphate</name>
        <dbReference type="ChEBI" id="CHEBI:597326"/>
    </cofactor>
</comment>
<dbReference type="InterPro" id="IPR015424">
    <property type="entry name" value="PyrdxlP-dep_Trfase"/>
</dbReference>
<organism evidence="6 7">
    <name type="scientific">Flavobacterium geliluteum</name>
    <dbReference type="NCBI Taxonomy" id="2816120"/>
    <lineage>
        <taxon>Bacteria</taxon>
        <taxon>Pseudomonadati</taxon>
        <taxon>Bacteroidota</taxon>
        <taxon>Flavobacteriia</taxon>
        <taxon>Flavobacteriales</taxon>
        <taxon>Flavobacteriaceae</taxon>
        <taxon>Flavobacterium</taxon>
    </lineage>
</organism>
<evidence type="ECO:0000256" key="3">
    <source>
        <dbReference type="ARBA" id="ARBA00022679"/>
    </source>
</evidence>
<dbReference type="Pfam" id="PF00155">
    <property type="entry name" value="Aminotran_1_2"/>
    <property type="match status" value="1"/>
</dbReference>
<keyword evidence="2 6" id="KW-0032">Aminotransferase</keyword>
<evidence type="ECO:0000256" key="1">
    <source>
        <dbReference type="ARBA" id="ARBA00001933"/>
    </source>
</evidence>
<dbReference type="GO" id="GO:1901605">
    <property type="term" value="P:alpha-amino acid metabolic process"/>
    <property type="evidence" value="ECO:0007669"/>
    <property type="project" value="TreeGrafter"/>
</dbReference>
<dbReference type="InterPro" id="IPR050859">
    <property type="entry name" value="Class-I_PLP-dep_aminotransf"/>
</dbReference>
<dbReference type="CDD" id="cd00609">
    <property type="entry name" value="AAT_like"/>
    <property type="match status" value="1"/>
</dbReference>
<evidence type="ECO:0000259" key="5">
    <source>
        <dbReference type="Pfam" id="PF00155"/>
    </source>
</evidence>
<dbReference type="RefSeq" id="WP_210665103.1">
    <property type="nucleotide sequence ID" value="NZ_JAGFBV010000003.1"/>
</dbReference>
<dbReference type="InterPro" id="IPR004839">
    <property type="entry name" value="Aminotransferase_I/II_large"/>
</dbReference>
<dbReference type="Proteomes" id="UP000675047">
    <property type="component" value="Unassembled WGS sequence"/>
</dbReference>
<feature type="domain" description="Aminotransferase class I/classII large" evidence="5">
    <location>
        <begin position="93"/>
        <end position="427"/>
    </location>
</feature>
<keyword evidence="4" id="KW-0663">Pyridoxal phosphate</keyword>
<accession>A0A940X7Y8</accession>
<dbReference type="EMBL" id="JAGFBV010000003">
    <property type="protein sequence ID" value="MBP4137062.1"/>
    <property type="molecule type" value="Genomic_DNA"/>
</dbReference>
<name>A0A940X7Y8_9FLAO</name>
<dbReference type="InterPro" id="IPR015421">
    <property type="entry name" value="PyrdxlP-dep_Trfase_major"/>
</dbReference>
<dbReference type="InterPro" id="IPR015422">
    <property type="entry name" value="PyrdxlP-dep_Trfase_small"/>
</dbReference>
<gene>
    <name evidence="6" type="ORF">J3495_03090</name>
</gene>
<evidence type="ECO:0000256" key="4">
    <source>
        <dbReference type="ARBA" id="ARBA00022898"/>
    </source>
</evidence>
<protein>
    <submittedName>
        <fullName evidence="6">PLP-dependent aminotransferase family protein</fullName>
    </submittedName>
</protein>
<dbReference type="Gene3D" id="3.40.640.10">
    <property type="entry name" value="Type I PLP-dependent aspartate aminotransferase-like (Major domain)"/>
    <property type="match status" value="1"/>
</dbReference>
<proteinExistence type="predicted"/>
<dbReference type="PANTHER" id="PTHR42790">
    <property type="entry name" value="AMINOTRANSFERASE"/>
    <property type="match status" value="1"/>
</dbReference>
<evidence type="ECO:0000313" key="6">
    <source>
        <dbReference type="EMBL" id="MBP4137062.1"/>
    </source>
</evidence>
<dbReference type="AlphaFoldDB" id="A0A940X7Y8"/>
<sequence length="438" mass="50109">MIEKTLSTHTYDVVNPLLTNLGEDVMGFLNEVQLQYPKAISFASGRPDANYFDIEKFSEYLNFFIKTTALEKGITEKEVLNDLGQYNRTKGIINNEIAKYLSIDESIQTDPEDIIITVGAQEGIAMGIMTVCDKDKDVILVEDPAYIGITHFSKINGYDVDGIPVTSEGISLEKVEEKIQYYRSIDKNVKVVYVIPNFQNPTGIAMSLANRYRLLELAETYNFLIFEDNAYGDFSYEDKEYPSLKSLDKNNRAIYLRSLSKTLYPSLRLSLMVVTQSISVRGKIVRLSDLMAKTKGYITVNTPSIIQAMFGGLLRQNKYSLKELNQEKILGMKTKRDHLLKCLEETFDTEKYTWAKHIKWNKPEGGFFIKIMLPFEVTKQDVLDCAERFKVIFTPMSFFYLEEGGEKELRLAFSNLSLEEIKTGVEQLANYIETKINN</sequence>
<dbReference type="GO" id="GO:0008483">
    <property type="term" value="F:transaminase activity"/>
    <property type="evidence" value="ECO:0007669"/>
    <property type="project" value="UniProtKB-KW"/>
</dbReference>
<dbReference type="SUPFAM" id="SSF53383">
    <property type="entry name" value="PLP-dependent transferases"/>
    <property type="match status" value="1"/>
</dbReference>
<evidence type="ECO:0000313" key="7">
    <source>
        <dbReference type="Proteomes" id="UP000675047"/>
    </source>
</evidence>
<reference evidence="6 7" key="1">
    <citation type="submission" date="2021-03" db="EMBL/GenBank/DDBJ databases">
        <title>Flavobacterium Flabelliformis Sp. Nov. And Flavobacterium Geliluteum Sp. Nov., Two Novel Multidrug Resistant Psychrophilic Species Isolated From Antarctica.</title>
        <authorList>
            <person name="Kralova S."/>
            <person name="Busse H.J."/>
            <person name="Bezdicek M."/>
            <person name="Nykrynova M."/>
            <person name="Kroupova E."/>
            <person name="Krsek D."/>
            <person name="Sedlacek I."/>
        </authorList>
    </citation>
    <scope>NUCLEOTIDE SEQUENCE [LARGE SCALE GENOMIC DNA]</scope>
    <source>
        <strain evidence="6 7">P7388</strain>
    </source>
</reference>
<dbReference type="GO" id="GO:0030170">
    <property type="term" value="F:pyridoxal phosphate binding"/>
    <property type="evidence" value="ECO:0007669"/>
    <property type="project" value="InterPro"/>
</dbReference>
<keyword evidence="7" id="KW-1185">Reference proteome</keyword>
<dbReference type="PANTHER" id="PTHR42790:SF19">
    <property type="entry name" value="KYNURENINE_ALPHA-AMINOADIPATE AMINOTRANSFERASE, MITOCHONDRIAL"/>
    <property type="match status" value="1"/>
</dbReference>
<keyword evidence="3" id="KW-0808">Transferase</keyword>
<dbReference type="Gene3D" id="3.90.1150.10">
    <property type="entry name" value="Aspartate Aminotransferase, domain 1"/>
    <property type="match status" value="1"/>
</dbReference>
<comment type="caution">
    <text evidence="6">The sequence shown here is derived from an EMBL/GenBank/DDBJ whole genome shotgun (WGS) entry which is preliminary data.</text>
</comment>
<evidence type="ECO:0000256" key="2">
    <source>
        <dbReference type="ARBA" id="ARBA00022576"/>
    </source>
</evidence>